<evidence type="ECO:0000313" key="1">
    <source>
        <dbReference type="EMBL" id="EMI22327.1"/>
    </source>
</evidence>
<protein>
    <submittedName>
        <fullName evidence="1">Uncharacterized protein</fullName>
    </submittedName>
</protein>
<proteinExistence type="predicted"/>
<evidence type="ECO:0000313" key="2">
    <source>
        <dbReference type="Proteomes" id="UP000011991"/>
    </source>
</evidence>
<comment type="caution">
    <text evidence="1">The sequence shown here is derived from an EMBL/GenBank/DDBJ whole genome shotgun (WGS) entry which is preliminary data.</text>
</comment>
<dbReference type="AlphaFoldDB" id="M5S3W9"/>
<dbReference type="EMBL" id="ANOG01000117">
    <property type="protein sequence ID" value="EMI22327.1"/>
    <property type="molecule type" value="Genomic_DNA"/>
</dbReference>
<organism evidence="1 2">
    <name type="scientific">Rhodopirellula maiorica SM1</name>
    <dbReference type="NCBI Taxonomy" id="1265738"/>
    <lineage>
        <taxon>Bacteria</taxon>
        <taxon>Pseudomonadati</taxon>
        <taxon>Planctomycetota</taxon>
        <taxon>Planctomycetia</taxon>
        <taxon>Pirellulales</taxon>
        <taxon>Pirellulaceae</taxon>
        <taxon>Novipirellula</taxon>
    </lineage>
</organism>
<dbReference type="PATRIC" id="fig|1265738.3.peg.742"/>
<dbReference type="Proteomes" id="UP000011991">
    <property type="component" value="Unassembled WGS sequence"/>
</dbReference>
<reference evidence="1 2" key="1">
    <citation type="journal article" date="2013" name="Mar. Genomics">
        <title>Expression of sulfatases in Rhodopirellula baltica and the diversity of sulfatases in the genus Rhodopirellula.</title>
        <authorList>
            <person name="Wegner C.E."/>
            <person name="Richter-Heitmann T."/>
            <person name="Klindworth A."/>
            <person name="Klockow C."/>
            <person name="Richter M."/>
            <person name="Achstetter T."/>
            <person name="Glockner F.O."/>
            <person name="Harder J."/>
        </authorList>
    </citation>
    <scope>NUCLEOTIDE SEQUENCE [LARGE SCALE GENOMIC DNA]</scope>
    <source>
        <strain evidence="1 2">SM1</strain>
    </source>
</reference>
<keyword evidence="2" id="KW-1185">Reference proteome</keyword>
<name>M5S3W9_9BACT</name>
<gene>
    <name evidence="1" type="ORF">RMSM_00743</name>
</gene>
<accession>M5S3W9</accession>
<sequence>MAATSIRETMSWIATVVAWNKLRFRKIFPTALPAKTWGAKRWVHVRKQSTLRSPESNLHIFAPHFFAGK</sequence>